<dbReference type="PROSITE" id="PS50297">
    <property type="entry name" value="ANK_REP_REGION"/>
    <property type="match status" value="2"/>
</dbReference>
<evidence type="ECO:0000256" key="3">
    <source>
        <dbReference type="ARBA" id="ARBA00022537"/>
    </source>
</evidence>
<feature type="repeat" description="ANK" evidence="8">
    <location>
        <begin position="1"/>
        <end position="33"/>
    </location>
</feature>
<keyword evidence="2" id="KW-0268">Exocytosis</keyword>
<keyword evidence="5" id="KW-0638">Presynaptic neurotoxin</keyword>
<dbReference type="SUPFAM" id="SSF48403">
    <property type="entry name" value="Ankyrin repeat"/>
    <property type="match status" value="1"/>
</dbReference>
<comment type="caution">
    <text evidence="10">The sequence shown here is derived from an EMBL/GenBank/DDBJ whole genome shotgun (WGS) entry which is preliminary data.</text>
</comment>
<dbReference type="PROSITE" id="PS50088">
    <property type="entry name" value="ANK_REPEAT"/>
    <property type="match status" value="2"/>
</dbReference>
<evidence type="ECO:0000256" key="1">
    <source>
        <dbReference type="ARBA" id="ARBA00004175"/>
    </source>
</evidence>
<keyword evidence="6 8" id="KW-0040">ANK repeat</keyword>
<name>A0ABQ7S4W8_9ACAR</name>
<keyword evidence="4" id="KW-0677">Repeat</keyword>
<feature type="non-terminal residue" evidence="10">
    <location>
        <position position="1"/>
    </location>
</feature>
<dbReference type="Proteomes" id="UP000825002">
    <property type="component" value="Unassembled WGS sequence"/>
</dbReference>
<keyword evidence="7" id="KW-0472">Membrane</keyword>
<dbReference type="PANTHER" id="PTHR24126:SF14">
    <property type="entry name" value="ANK_REP_REGION DOMAIN-CONTAINING PROTEIN"/>
    <property type="match status" value="1"/>
</dbReference>
<keyword evidence="3" id="KW-1052">Target cell membrane</keyword>
<feature type="region of interest" description="Disordered" evidence="9">
    <location>
        <begin position="469"/>
        <end position="497"/>
    </location>
</feature>
<dbReference type="InterPro" id="IPR002110">
    <property type="entry name" value="Ankyrin_rpt"/>
</dbReference>
<evidence type="ECO:0000256" key="9">
    <source>
        <dbReference type="SAM" id="MobiDB-lite"/>
    </source>
</evidence>
<keyword evidence="5" id="KW-0800">Toxin</keyword>
<feature type="non-terminal residue" evidence="10">
    <location>
        <position position="554"/>
    </location>
</feature>
<gene>
    <name evidence="10" type="primary">Ankrd6</name>
    <name evidence="10" type="ORF">GZH46_03045</name>
</gene>
<evidence type="ECO:0000313" key="11">
    <source>
        <dbReference type="Proteomes" id="UP000825002"/>
    </source>
</evidence>
<reference evidence="10 11" key="1">
    <citation type="submission" date="2020-10" db="EMBL/GenBank/DDBJ databases">
        <authorList>
            <person name="Klimov P.B."/>
            <person name="Dyachkov S.M."/>
            <person name="Chetverikov P.E."/>
        </authorList>
    </citation>
    <scope>NUCLEOTIDE SEQUENCE [LARGE SCALE GENOMIC DNA]</scope>
    <source>
        <strain evidence="10">BMOC 18-1129-001#AD2665</strain>
        <tissue evidence="10">Entire mites</tissue>
    </source>
</reference>
<keyword evidence="7" id="KW-1053">Target membrane</keyword>
<evidence type="ECO:0000256" key="7">
    <source>
        <dbReference type="ARBA" id="ARBA00023298"/>
    </source>
</evidence>
<evidence type="ECO:0000256" key="4">
    <source>
        <dbReference type="ARBA" id="ARBA00022737"/>
    </source>
</evidence>
<evidence type="ECO:0000256" key="8">
    <source>
        <dbReference type="PROSITE-ProRule" id="PRU00023"/>
    </source>
</evidence>
<evidence type="ECO:0000256" key="5">
    <source>
        <dbReference type="ARBA" id="ARBA00023028"/>
    </source>
</evidence>
<feature type="compositionally biased region" description="Polar residues" evidence="9">
    <location>
        <begin position="363"/>
        <end position="392"/>
    </location>
</feature>
<evidence type="ECO:0000256" key="6">
    <source>
        <dbReference type="ARBA" id="ARBA00023043"/>
    </source>
</evidence>
<sequence>YGDTPLHTAARYGHAGVARILISARANVSQVNKNHDTPLHIAAAMGRRKLTKILMQSGCDPAIKNKQNETAMDIALRKNLVDIQEIIANPPPIKRSRSQQQYLRHSVQATQRQKQQQQYQSLCELPQRQQSRQSVSERPTTNKGPTKTTTITRQQQQTTTTNQATVIEVDANGYSYCRSANHNTRSTLAEQEDNDVCDHDDDGHDDHDGTYGRACAPDARDHPSKWRQMMTTLGNSEPSIAHVDNNGTNYHNMSGVHEVTHDSQRPQQQLQQVDASLGTLTLSRVRRHKRQTPSVASVSVVGSRVGSRHGATSARRLAAISSGAASGSNKSREHKARTRLRLFRRVTLATPKQRASKRHTASVGASASANGDAINGNNDTAATQQRDSSATIAPTTVDMVTATTGAQASDNGVVRTRTRGRRDQLMSNEQSMSVERAVNGRALRVTRPLAPLDDVTCLYAVSAKAKVKQNVVTDSSSNNNNNSSNNTDSNTHINTHADHNTDTTAAAIDSAARPSQVTDNNVNLYSDASSSLSKATTTTTTKHFEQQPQQRHGQ</sequence>
<feature type="compositionally biased region" description="Low complexity" evidence="9">
    <location>
        <begin position="127"/>
        <end position="164"/>
    </location>
</feature>
<dbReference type="Pfam" id="PF12796">
    <property type="entry name" value="Ank_2"/>
    <property type="match status" value="1"/>
</dbReference>
<dbReference type="PRINTS" id="PR01415">
    <property type="entry name" value="ANKYRIN"/>
</dbReference>
<dbReference type="SMART" id="SM00248">
    <property type="entry name" value="ANK"/>
    <property type="match status" value="2"/>
</dbReference>
<feature type="compositionally biased region" description="Low complexity" evidence="9">
    <location>
        <begin position="294"/>
        <end position="305"/>
    </location>
</feature>
<organism evidence="10 11">
    <name type="scientific">Fragariocoptes setiger</name>
    <dbReference type="NCBI Taxonomy" id="1670756"/>
    <lineage>
        <taxon>Eukaryota</taxon>
        <taxon>Metazoa</taxon>
        <taxon>Ecdysozoa</taxon>
        <taxon>Arthropoda</taxon>
        <taxon>Chelicerata</taxon>
        <taxon>Arachnida</taxon>
        <taxon>Acari</taxon>
        <taxon>Acariformes</taxon>
        <taxon>Trombidiformes</taxon>
        <taxon>Prostigmata</taxon>
        <taxon>Eupodina</taxon>
        <taxon>Eriophyoidea</taxon>
        <taxon>Phytoptidae</taxon>
        <taxon>Fragariocoptes</taxon>
    </lineage>
</organism>
<dbReference type="PANTHER" id="PTHR24126">
    <property type="entry name" value="ANKYRIN REPEAT, PH AND SEC7 DOMAIN CONTAINING PROTEIN SECG-RELATED"/>
    <property type="match status" value="1"/>
</dbReference>
<keyword evidence="5" id="KW-0528">Neurotoxin</keyword>
<feature type="region of interest" description="Disordered" evidence="9">
    <location>
        <begin position="287"/>
        <end position="392"/>
    </location>
</feature>
<dbReference type="EMBL" id="JAIFTH010001784">
    <property type="protein sequence ID" value="KAG9508459.1"/>
    <property type="molecule type" value="Genomic_DNA"/>
</dbReference>
<feature type="repeat" description="ANK" evidence="8">
    <location>
        <begin position="34"/>
        <end position="66"/>
    </location>
</feature>
<protein>
    <submittedName>
        <fullName evidence="10">Ankyrin repeat domain-containing protein 6</fullName>
    </submittedName>
</protein>
<evidence type="ECO:0000313" key="10">
    <source>
        <dbReference type="EMBL" id="KAG9508459.1"/>
    </source>
</evidence>
<feature type="region of interest" description="Disordered" evidence="9">
    <location>
        <begin position="91"/>
        <end position="164"/>
    </location>
</feature>
<comment type="subcellular location">
    <subcellularLocation>
        <location evidence="1">Target cell membrane</location>
    </subcellularLocation>
</comment>
<feature type="compositionally biased region" description="Low complexity" evidence="9">
    <location>
        <begin position="470"/>
        <end position="494"/>
    </location>
</feature>
<feature type="region of interest" description="Disordered" evidence="9">
    <location>
        <begin position="529"/>
        <end position="554"/>
    </location>
</feature>
<keyword evidence="11" id="KW-1185">Reference proteome</keyword>
<feature type="compositionally biased region" description="Low complexity" evidence="9">
    <location>
        <begin position="108"/>
        <end position="120"/>
    </location>
</feature>
<proteinExistence type="predicted"/>
<dbReference type="InterPro" id="IPR036770">
    <property type="entry name" value="Ankyrin_rpt-contain_sf"/>
</dbReference>
<feature type="compositionally biased region" description="Basic residues" evidence="9">
    <location>
        <begin position="332"/>
        <end position="344"/>
    </location>
</feature>
<feature type="compositionally biased region" description="Low complexity" evidence="9">
    <location>
        <begin position="313"/>
        <end position="328"/>
    </location>
</feature>
<evidence type="ECO:0000256" key="2">
    <source>
        <dbReference type="ARBA" id="ARBA00022483"/>
    </source>
</evidence>
<accession>A0ABQ7S4W8</accession>
<dbReference type="Gene3D" id="1.25.40.20">
    <property type="entry name" value="Ankyrin repeat-containing domain"/>
    <property type="match status" value="2"/>
</dbReference>